<dbReference type="AlphaFoldDB" id="A0A5N1JA36"/>
<evidence type="ECO:0000313" key="2">
    <source>
        <dbReference type="Proteomes" id="UP000326570"/>
    </source>
</evidence>
<dbReference type="Proteomes" id="UP000326570">
    <property type="component" value="Unassembled WGS sequence"/>
</dbReference>
<organism evidence="1 2">
    <name type="scientific">Adhaeribacter soli</name>
    <dbReference type="NCBI Taxonomy" id="2607655"/>
    <lineage>
        <taxon>Bacteria</taxon>
        <taxon>Pseudomonadati</taxon>
        <taxon>Bacteroidota</taxon>
        <taxon>Cytophagia</taxon>
        <taxon>Cytophagales</taxon>
        <taxon>Hymenobacteraceae</taxon>
        <taxon>Adhaeribacter</taxon>
    </lineage>
</organism>
<proteinExistence type="predicted"/>
<dbReference type="RefSeq" id="WP_150901842.1">
    <property type="nucleotide sequence ID" value="NZ_VTWT01000001.1"/>
</dbReference>
<sequence>MKMPVCPMKNAAGFSGEPIRFIRERCFRMNLGAIVVVRTTLVETGIPLTEVNGNGFKITRFTFHTCGMAGNYKKQR</sequence>
<evidence type="ECO:0000313" key="1">
    <source>
        <dbReference type="EMBL" id="KAA9345699.1"/>
    </source>
</evidence>
<keyword evidence="2" id="KW-1185">Reference proteome</keyword>
<comment type="caution">
    <text evidence="1">The sequence shown here is derived from an EMBL/GenBank/DDBJ whole genome shotgun (WGS) entry which is preliminary data.</text>
</comment>
<gene>
    <name evidence="1" type="ORF">F0P94_01025</name>
</gene>
<protein>
    <submittedName>
        <fullName evidence="1">Uncharacterized protein</fullName>
    </submittedName>
</protein>
<dbReference type="EMBL" id="VTWT01000001">
    <property type="protein sequence ID" value="KAA9345699.1"/>
    <property type="molecule type" value="Genomic_DNA"/>
</dbReference>
<name>A0A5N1JA36_9BACT</name>
<reference evidence="1 2" key="1">
    <citation type="submission" date="2019-09" db="EMBL/GenBank/DDBJ databases">
        <title>Genome sequence of Adhaeribacter sp. M2.</title>
        <authorList>
            <person name="Srinivasan S."/>
        </authorList>
    </citation>
    <scope>NUCLEOTIDE SEQUENCE [LARGE SCALE GENOMIC DNA]</scope>
    <source>
        <strain evidence="1 2">M2</strain>
    </source>
</reference>
<accession>A0A5N1JA36</accession>